<feature type="region of interest" description="Disordered" evidence="1">
    <location>
        <begin position="36"/>
        <end position="63"/>
    </location>
</feature>
<name>A0A831ZY69_9BACT</name>
<reference evidence="2" key="1">
    <citation type="journal article" date="2020" name="mSystems">
        <title>Genome- and Community-Level Interaction Insights into Carbon Utilization and Element Cycling Functions of Hydrothermarchaeota in Hydrothermal Sediment.</title>
        <authorList>
            <person name="Zhou Z."/>
            <person name="Liu Y."/>
            <person name="Xu W."/>
            <person name="Pan J."/>
            <person name="Luo Z.H."/>
            <person name="Li M."/>
        </authorList>
    </citation>
    <scope>NUCLEOTIDE SEQUENCE [LARGE SCALE GENOMIC DNA]</scope>
    <source>
        <strain evidence="2">SpSt-456</strain>
    </source>
</reference>
<evidence type="ECO:0000313" key="2">
    <source>
        <dbReference type="EMBL" id="HFK95805.1"/>
    </source>
</evidence>
<dbReference type="EMBL" id="DSTK01000005">
    <property type="protein sequence ID" value="HFK95805.1"/>
    <property type="molecule type" value="Genomic_DNA"/>
</dbReference>
<sequence>MGNALLEAAAALEASAAEDGPERHRRLCALFSAMGGAPEDTAKDRGRKPPLSPAARPFPPTRAGEKAAALAHTWKTMGMRVVACRFPPGHPLEKCPRFLFAVGSPPEPRFTLSAAFNSRKGKQTRRTDPWVHALRRVFVQTAREPTAWVGSFGTALYDLVTCWAHLHAKPTVVIGIPSPSRSAWEDFRAAFPELKPRWFLSCLPGRAACPAKQNLLCRDRMVAAAADQLFVIEIRRGGNLLRVLSDELASRPRPFWVFPARAEAPDTEGNAAILHAFPHYGRIWSGDPEPPDRSCQRTHGRSRPEAVPGMPSLDEPFLFHYTRSCPGPWPGQARCAWAEDLFRARPWADHTALDTLWRILTERRLRACGRLIRGRVPVVSWTPVPPHDLARLIRWNPALIRWTFEPYGIAVKQRVLKTLGARPAIYASEAQYSKIPQRDRFRFQRHEAGKPSWKREREWRLLGDLDLEALDGTDWWAFVPTPDEARRLENLVPRQCRIVSLHQPAAER</sequence>
<comment type="caution">
    <text evidence="2">The sequence shown here is derived from an EMBL/GenBank/DDBJ whole genome shotgun (WGS) entry which is preliminary data.</text>
</comment>
<accession>A0A831ZY69</accession>
<evidence type="ECO:0000256" key="1">
    <source>
        <dbReference type="SAM" id="MobiDB-lite"/>
    </source>
</evidence>
<organism evidence="2">
    <name type="scientific">Desulfacinum infernum</name>
    <dbReference type="NCBI Taxonomy" id="35837"/>
    <lineage>
        <taxon>Bacteria</taxon>
        <taxon>Pseudomonadati</taxon>
        <taxon>Thermodesulfobacteriota</taxon>
        <taxon>Syntrophobacteria</taxon>
        <taxon>Syntrophobacterales</taxon>
        <taxon>Syntrophobacteraceae</taxon>
        <taxon>Desulfacinum</taxon>
    </lineage>
</organism>
<feature type="region of interest" description="Disordered" evidence="1">
    <location>
        <begin position="288"/>
        <end position="308"/>
    </location>
</feature>
<gene>
    <name evidence="2" type="ORF">ENS06_00605</name>
</gene>
<feature type="compositionally biased region" description="Pro residues" evidence="1">
    <location>
        <begin position="50"/>
        <end position="60"/>
    </location>
</feature>
<dbReference type="AlphaFoldDB" id="A0A831ZY69"/>
<protein>
    <submittedName>
        <fullName evidence="2">Uncharacterized protein</fullName>
    </submittedName>
</protein>
<proteinExistence type="predicted"/>